<proteinExistence type="predicted"/>
<keyword evidence="3" id="KW-1185">Reference proteome</keyword>
<evidence type="ECO:0000259" key="1">
    <source>
        <dbReference type="Pfam" id="PF09603"/>
    </source>
</evidence>
<dbReference type="EMBL" id="JBHULC010000027">
    <property type="protein sequence ID" value="MFD2522995.1"/>
    <property type="molecule type" value="Genomic_DNA"/>
</dbReference>
<feature type="domain" description="Fibrobacter succinogenes major paralogous" evidence="1">
    <location>
        <begin position="53"/>
        <end position="113"/>
    </location>
</feature>
<organism evidence="2 3">
    <name type="scientific">Emticicia soli</name>
    <dbReference type="NCBI Taxonomy" id="2027878"/>
    <lineage>
        <taxon>Bacteria</taxon>
        <taxon>Pseudomonadati</taxon>
        <taxon>Bacteroidota</taxon>
        <taxon>Cytophagia</taxon>
        <taxon>Cytophagales</taxon>
        <taxon>Leadbetterellaceae</taxon>
        <taxon>Emticicia</taxon>
    </lineage>
</organism>
<sequence>MPRNHPTLNEKTLKLAKTALLFSSFVAVFFQPFKTLAQSGTVKDADGNTYKTVSINNRVWMAENLRTTKLNNGEAIKVITVGQKETTSGMYWYDNNKNSANSKAYGALYNYLNSQLFNQPENTSCLAVRMCIIVS</sequence>
<comment type="caution">
    <text evidence="2">The sequence shown here is derived from an EMBL/GenBank/DDBJ whole genome shotgun (WGS) entry which is preliminary data.</text>
</comment>
<protein>
    <submittedName>
        <fullName evidence="2">FISUMP domain-containing protein</fullName>
    </submittedName>
</protein>
<evidence type="ECO:0000313" key="3">
    <source>
        <dbReference type="Proteomes" id="UP001597510"/>
    </source>
</evidence>
<gene>
    <name evidence="2" type="ORF">ACFSR2_19015</name>
</gene>
<accession>A0ABW5JEK4</accession>
<dbReference type="RefSeq" id="WP_340240159.1">
    <property type="nucleotide sequence ID" value="NZ_JBBEWC010000018.1"/>
</dbReference>
<dbReference type="Proteomes" id="UP001597510">
    <property type="component" value="Unassembled WGS sequence"/>
</dbReference>
<evidence type="ECO:0000313" key="2">
    <source>
        <dbReference type="EMBL" id="MFD2522995.1"/>
    </source>
</evidence>
<reference evidence="3" key="1">
    <citation type="journal article" date="2019" name="Int. J. Syst. Evol. Microbiol.">
        <title>The Global Catalogue of Microorganisms (GCM) 10K type strain sequencing project: providing services to taxonomists for standard genome sequencing and annotation.</title>
        <authorList>
            <consortium name="The Broad Institute Genomics Platform"/>
            <consortium name="The Broad Institute Genome Sequencing Center for Infectious Disease"/>
            <person name="Wu L."/>
            <person name="Ma J."/>
        </authorList>
    </citation>
    <scope>NUCLEOTIDE SEQUENCE [LARGE SCALE GENOMIC DNA]</scope>
    <source>
        <strain evidence="3">KCTC 52344</strain>
    </source>
</reference>
<name>A0ABW5JEK4_9BACT</name>
<dbReference type="Pfam" id="PF09603">
    <property type="entry name" value="Fib_succ_major"/>
    <property type="match status" value="1"/>
</dbReference>
<dbReference type="InterPro" id="IPR011871">
    <property type="entry name" value="Fib_succ_major"/>
</dbReference>